<gene>
    <name evidence="4" type="ORF">ACFR9T_16400</name>
</gene>
<dbReference type="InterPro" id="IPR011335">
    <property type="entry name" value="Restrct_endonuc-II-like"/>
</dbReference>
<dbReference type="Proteomes" id="UP001597185">
    <property type="component" value="Unassembled WGS sequence"/>
</dbReference>
<name>A0ABD6C583_9EURY</name>
<evidence type="ECO:0000259" key="3">
    <source>
        <dbReference type="Pfam" id="PF04471"/>
    </source>
</evidence>
<reference evidence="4 5" key="1">
    <citation type="journal article" date="2019" name="Int. J. Syst. Evol. Microbiol.">
        <title>The Global Catalogue of Microorganisms (GCM) 10K type strain sequencing project: providing services to taxonomists for standard genome sequencing and annotation.</title>
        <authorList>
            <consortium name="The Broad Institute Genomics Platform"/>
            <consortium name="The Broad Institute Genome Sequencing Center for Infectious Disease"/>
            <person name="Wu L."/>
            <person name="Ma J."/>
        </authorList>
    </citation>
    <scope>NUCLEOTIDE SEQUENCE [LARGE SCALE GENOMIC DNA]</scope>
    <source>
        <strain evidence="4 5">CGMCC 1.12689</strain>
    </source>
</reference>
<dbReference type="PANTHER" id="PTHR30015">
    <property type="entry name" value="MRR RESTRICTION SYSTEM PROTEIN"/>
    <property type="match status" value="1"/>
</dbReference>
<dbReference type="AlphaFoldDB" id="A0ABD6C583"/>
<keyword evidence="4" id="KW-0378">Hydrolase</keyword>
<dbReference type="InterPro" id="IPR052906">
    <property type="entry name" value="Type_IV_Methyl-Rstrct_Enzyme"/>
</dbReference>
<sequence>MTTSGGPQSWDAEHLKRQLQAMDNFDFEHLIADLWERQGWDSEVEQQSGDAGVDIRATKDVPYSQKVLIQAKRYSSDNTLGGPDIQQYAALKHQEANVDKAIVVTTGRFTSSAEDRANDLNVKLIDGDDLIGIIDQLNAYDVVEEYIGVPTPQDSGESTTGATDPDGELYLPPKEREQLNEVIDGDVEDHLLEQQYKATRALEQAQAKVKINPHDATQIGVFNDIIGIDDLDPERKFEQQKAEIAVLSDHVHLDGEGDAFIGDLTEFIHGSAVDAGANENIVAIIERGVLDESWVSGGILAKGHLRNAKQSSPPTQETPSAGTAPSTEEASSTTSTSSLPDWGITRKIESSAAGHNNFHYLAIGGFVLSVTGFFLIGVGPESVFGMLGALMILFMPFVGITGLLLDLGYIRGHDSDWSPSIILGFIGAVVLMWFYFAYYVYKRRKHVGL</sequence>
<feature type="compositionally biased region" description="Polar residues" evidence="1">
    <location>
        <begin position="152"/>
        <end position="162"/>
    </location>
</feature>
<proteinExistence type="predicted"/>
<comment type="caution">
    <text evidence="4">The sequence shown here is derived from an EMBL/GenBank/DDBJ whole genome shotgun (WGS) entry which is preliminary data.</text>
</comment>
<keyword evidence="2" id="KW-1133">Transmembrane helix</keyword>
<organism evidence="4 5">
    <name type="scientific">Halorubrum laminariae</name>
    <dbReference type="NCBI Taxonomy" id="1433523"/>
    <lineage>
        <taxon>Archaea</taxon>
        <taxon>Methanobacteriati</taxon>
        <taxon>Methanobacteriota</taxon>
        <taxon>Stenosarchaea group</taxon>
        <taxon>Halobacteria</taxon>
        <taxon>Halobacteriales</taxon>
        <taxon>Haloferacaceae</taxon>
        <taxon>Halorubrum</taxon>
    </lineage>
</organism>
<feature type="compositionally biased region" description="Polar residues" evidence="1">
    <location>
        <begin position="308"/>
        <end position="319"/>
    </location>
</feature>
<feature type="transmembrane region" description="Helical" evidence="2">
    <location>
        <begin position="358"/>
        <end position="376"/>
    </location>
</feature>
<dbReference type="Gene3D" id="3.40.1350.10">
    <property type="match status" value="1"/>
</dbReference>
<dbReference type="InterPro" id="IPR007560">
    <property type="entry name" value="Restrct_endonuc_IV_Mrr"/>
</dbReference>
<evidence type="ECO:0000256" key="1">
    <source>
        <dbReference type="SAM" id="MobiDB-lite"/>
    </source>
</evidence>
<feature type="domain" description="Restriction endonuclease type IV Mrr" evidence="3">
    <location>
        <begin position="19"/>
        <end position="132"/>
    </location>
</feature>
<dbReference type="SUPFAM" id="SSF52980">
    <property type="entry name" value="Restriction endonuclease-like"/>
    <property type="match status" value="1"/>
</dbReference>
<evidence type="ECO:0000313" key="5">
    <source>
        <dbReference type="Proteomes" id="UP001597185"/>
    </source>
</evidence>
<evidence type="ECO:0000256" key="2">
    <source>
        <dbReference type="SAM" id="Phobius"/>
    </source>
</evidence>
<dbReference type="Pfam" id="PF04471">
    <property type="entry name" value="Mrr_cat"/>
    <property type="match status" value="1"/>
</dbReference>
<keyword evidence="2" id="KW-0812">Transmembrane</keyword>
<keyword evidence="4" id="KW-0540">Nuclease</keyword>
<feature type="compositionally biased region" description="Low complexity" evidence="1">
    <location>
        <begin position="320"/>
        <end position="338"/>
    </location>
</feature>
<accession>A0ABD6C583</accession>
<keyword evidence="4" id="KW-0255">Endonuclease</keyword>
<keyword evidence="2" id="KW-0472">Membrane</keyword>
<dbReference type="EMBL" id="JBHUDB010000024">
    <property type="protein sequence ID" value="MFD1572138.1"/>
    <property type="molecule type" value="Genomic_DNA"/>
</dbReference>
<feature type="region of interest" description="Disordered" evidence="1">
    <location>
        <begin position="149"/>
        <end position="168"/>
    </location>
</feature>
<feature type="transmembrane region" description="Helical" evidence="2">
    <location>
        <begin position="417"/>
        <end position="441"/>
    </location>
</feature>
<dbReference type="RefSeq" id="WP_256418776.1">
    <property type="nucleotide sequence ID" value="NZ_JANHDL010000008.1"/>
</dbReference>
<dbReference type="GO" id="GO:0004519">
    <property type="term" value="F:endonuclease activity"/>
    <property type="evidence" value="ECO:0007669"/>
    <property type="project" value="UniProtKB-KW"/>
</dbReference>
<dbReference type="PANTHER" id="PTHR30015:SF7">
    <property type="entry name" value="TYPE IV METHYL-DIRECTED RESTRICTION ENZYME ECOKMRR"/>
    <property type="match status" value="1"/>
</dbReference>
<evidence type="ECO:0000313" key="4">
    <source>
        <dbReference type="EMBL" id="MFD1572138.1"/>
    </source>
</evidence>
<keyword evidence="5" id="KW-1185">Reference proteome</keyword>
<dbReference type="InterPro" id="IPR011856">
    <property type="entry name" value="tRNA_endonuc-like_dom_sf"/>
</dbReference>
<feature type="transmembrane region" description="Helical" evidence="2">
    <location>
        <begin position="383"/>
        <end position="405"/>
    </location>
</feature>
<protein>
    <submittedName>
        <fullName evidence="4">Restriction endonuclease</fullName>
    </submittedName>
</protein>
<feature type="region of interest" description="Disordered" evidence="1">
    <location>
        <begin position="305"/>
        <end position="339"/>
    </location>
</feature>